<feature type="transmembrane region" description="Helical" evidence="9">
    <location>
        <begin position="361"/>
        <end position="384"/>
    </location>
</feature>
<dbReference type="Proteomes" id="UP000186455">
    <property type="component" value="Unassembled WGS sequence"/>
</dbReference>
<dbReference type="PRINTS" id="PR01036">
    <property type="entry name" value="TCRTETB"/>
</dbReference>
<feature type="transmembrane region" description="Helical" evidence="9">
    <location>
        <begin position="405"/>
        <end position="423"/>
    </location>
</feature>
<proteinExistence type="predicted"/>
<dbReference type="Pfam" id="PF07690">
    <property type="entry name" value="MFS_1"/>
    <property type="match status" value="1"/>
</dbReference>
<evidence type="ECO:0000256" key="7">
    <source>
        <dbReference type="ARBA" id="ARBA00023251"/>
    </source>
</evidence>
<feature type="region of interest" description="Disordered" evidence="8">
    <location>
        <begin position="464"/>
        <end position="497"/>
    </location>
</feature>
<feature type="domain" description="Major facilitator superfamily (MFS) profile" evidence="10">
    <location>
        <begin position="11"/>
        <end position="462"/>
    </location>
</feature>
<gene>
    <name evidence="11" type="ORF">AB852_26630</name>
</gene>
<dbReference type="SUPFAM" id="SSF103473">
    <property type="entry name" value="MFS general substrate transporter"/>
    <property type="match status" value="1"/>
</dbReference>
<keyword evidence="2" id="KW-0813">Transport</keyword>
<protein>
    <submittedName>
        <fullName evidence="11">MFS transporter</fullName>
    </submittedName>
</protein>
<dbReference type="Gene3D" id="1.20.1720.10">
    <property type="entry name" value="Multidrug resistance protein D"/>
    <property type="match status" value="1"/>
</dbReference>
<dbReference type="PANTHER" id="PTHR42718">
    <property type="entry name" value="MAJOR FACILITATOR SUPERFAMILY MULTIDRUG TRANSPORTER MFSC"/>
    <property type="match status" value="1"/>
</dbReference>
<sequence>MVNHSSRHALFLPVVLTVQFLVALDMSVVNIALPGIRTGLGFAPEDLTWVVSAYALAFGGLLMLGGRLADVVGRRRVLIAGFTLFGAASLAGGLASEPWQLIAARAVQGVGAAALAPVGLTLITVMYPAGKERSGALAMWGAAGALGGAVGVLLGGMLTDWFGWRAVMLVNVPVVLLAAFAARIAVPLDDRHGARPRLDTAGAVLVTAGTTALVLGLVRAESLGWSSATTLLTLAAAALLLTAFAAVEARHRQPLLRLGMLRLRPVLSANMFSLLLAAGQFGAFYFVSLYLQQVLGYGPTATGAAFLPFCVGIVAGSVFAARTITRYGVRALTVTGGLLAAGGMAWWALVMTPESGFWLAVLPPSLLGSVGIGLCMVPLGTAATSGISAHEAGMASGLLNTSRQIGGSVGLALLVTVATAAGADGGGAGTPLMDGFPAAFWTAAALLAVGALSMAVLYREPDAGPRAPGAGAGRVALRGAALDGPDDSARPDPAAAP</sequence>
<keyword evidence="5 9" id="KW-1133">Transmembrane helix</keyword>
<feature type="transmembrane region" description="Helical" evidence="9">
    <location>
        <begin position="137"/>
        <end position="158"/>
    </location>
</feature>
<evidence type="ECO:0000256" key="9">
    <source>
        <dbReference type="SAM" id="Phobius"/>
    </source>
</evidence>
<feature type="transmembrane region" description="Helical" evidence="9">
    <location>
        <begin position="102"/>
        <end position="125"/>
    </location>
</feature>
<dbReference type="EMBL" id="LFBV01000008">
    <property type="protein sequence ID" value="OKH91841.1"/>
    <property type="molecule type" value="Genomic_DNA"/>
</dbReference>
<dbReference type="InterPro" id="IPR020846">
    <property type="entry name" value="MFS_dom"/>
</dbReference>
<comment type="subcellular location">
    <subcellularLocation>
        <location evidence="1">Cell membrane</location>
        <topology evidence="1">Multi-pass membrane protein</topology>
    </subcellularLocation>
</comment>
<feature type="transmembrane region" description="Helical" evidence="9">
    <location>
        <begin position="438"/>
        <end position="458"/>
    </location>
</feature>
<feature type="transmembrane region" description="Helical" evidence="9">
    <location>
        <begin position="198"/>
        <end position="218"/>
    </location>
</feature>
<feature type="compositionally biased region" description="Low complexity" evidence="8">
    <location>
        <begin position="464"/>
        <end position="483"/>
    </location>
</feature>
<feature type="transmembrane region" description="Helical" evidence="9">
    <location>
        <begin position="164"/>
        <end position="186"/>
    </location>
</feature>
<dbReference type="PROSITE" id="PS50850">
    <property type="entry name" value="MFS"/>
    <property type="match status" value="1"/>
</dbReference>
<dbReference type="Gene3D" id="1.20.1250.20">
    <property type="entry name" value="MFS general substrate transporter like domains"/>
    <property type="match status" value="1"/>
</dbReference>
<evidence type="ECO:0000256" key="1">
    <source>
        <dbReference type="ARBA" id="ARBA00004651"/>
    </source>
</evidence>
<evidence type="ECO:0000256" key="4">
    <source>
        <dbReference type="ARBA" id="ARBA00022692"/>
    </source>
</evidence>
<feature type="transmembrane region" description="Helical" evidence="9">
    <location>
        <begin position="297"/>
        <end position="320"/>
    </location>
</feature>
<dbReference type="AlphaFoldDB" id="A0A1Q4V1Z7"/>
<evidence type="ECO:0000256" key="5">
    <source>
        <dbReference type="ARBA" id="ARBA00022989"/>
    </source>
</evidence>
<evidence type="ECO:0000256" key="3">
    <source>
        <dbReference type="ARBA" id="ARBA00022475"/>
    </source>
</evidence>
<organism evidence="11 12">
    <name type="scientific">Streptomyces uncialis</name>
    <dbReference type="NCBI Taxonomy" id="1048205"/>
    <lineage>
        <taxon>Bacteria</taxon>
        <taxon>Bacillati</taxon>
        <taxon>Actinomycetota</taxon>
        <taxon>Actinomycetes</taxon>
        <taxon>Kitasatosporales</taxon>
        <taxon>Streptomycetaceae</taxon>
        <taxon>Streptomyces</taxon>
    </lineage>
</organism>
<dbReference type="PANTHER" id="PTHR42718:SF46">
    <property type="entry name" value="BLR6921 PROTEIN"/>
    <property type="match status" value="1"/>
</dbReference>
<feature type="transmembrane region" description="Helical" evidence="9">
    <location>
        <begin position="267"/>
        <end position="291"/>
    </location>
</feature>
<name>A0A1Q4V1Z7_9ACTN</name>
<reference evidence="11 12" key="1">
    <citation type="submission" date="2015-06" db="EMBL/GenBank/DDBJ databases">
        <title>Cloning and characterization of the uncialamcin biosynthetic gene cluster.</title>
        <authorList>
            <person name="Yan X."/>
            <person name="Huang T."/>
            <person name="Ge H."/>
            <person name="Shen B."/>
        </authorList>
    </citation>
    <scope>NUCLEOTIDE SEQUENCE [LARGE SCALE GENOMIC DNA]</scope>
    <source>
        <strain evidence="11 12">DCA2648</strain>
    </source>
</reference>
<evidence type="ECO:0000256" key="8">
    <source>
        <dbReference type="SAM" id="MobiDB-lite"/>
    </source>
</evidence>
<dbReference type="STRING" id="1048205.AB852_26630"/>
<evidence type="ECO:0000256" key="2">
    <source>
        <dbReference type="ARBA" id="ARBA00022448"/>
    </source>
</evidence>
<accession>A0A1Q4V1Z7</accession>
<comment type="caution">
    <text evidence="11">The sequence shown here is derived from an EMBL/GenBank/DDBJ whole genome shotgun (WGS) entry which is preliminary data.</text>
</comment>
<feature type="transmembrane region" description="Helical" evidence="9">
    <location>
        <begin position="47"/>
        <end position="65"/>
    </location>
</feature>
<keyword evidence="3" id="KW-1003">Cell membrane</keyword>
<evidence type="ECO:0000259" key="10">
    <source>
        <dbReference type="PROSITE" id="PS50850"/>
    </source>
</evidence>
<keyword evidence="4 9" id="KW-0812">Transmembrane</keyword>
<dbReference type="InterPro" id="IPR036259">
    <property type="entry name" value="MFS_trans_sf"/>
</dbReference>
<dbReference type="RefSeq" id="WP_073792838.1">
    <property type="nucleotide sequence ID" value="NZ_JBITHB010000020.1"/>
</dbReference>
<feature type="transmembrane region" description="Helical" evidence="9">
    <location>
        <begin position="77"/>
        <end position="96"/>
    </location>
</feature>
<dbReference type="InterPro" id="IPR005829">
    <property type="entry name" value="Sugar_transporter_CS"/>
</dbReference>
<dbReference type="GO" id="GO:0005886">
    <property type="term" value="C:plasma membrane"/>
    <property type="evidence" value="ECO:0007669"/>
    <property type="project" value="UniProtKB-SubCell"/>
</dbReference>
<dbReference type="GO" id="GO:0046677">
    <property type="term" value="P:response to antibiotic"/>
    <property type="evidence" value="ECO:0007669"/>
    <property type="project" value="UniProtKB-KW"/>
</dbReference>
<feature type="transmembrane region" description="Helical" evidence="9">
    <location>
        <begin position="327"/>
        <end position="349"/>
    </location>
</feature>
<dbReference type="PROSITE" id="PS00216">
    <property type="entry name" value="SUGAR_TRANSPORT_1"/>
    <property type="match status" value="1"/>
</dbReference>
<keyword evidence="6 9" id="KW-0472">Membrane</keyword>
<dbReference type="CDD" id="cd17321">
    <property type="entry name" value="MFS_MMR_MDR_like"/>
    <property type="match status" value="1"/>
</dbReference>
<evidence type="ECO:0000313" key="12">
    <source>
        <dbReference type="Proteomes" id="UP000186455"/>
    </source>
</evidence>
<evidence type="ECO:0000313" key="11">
    <source>
        <dbReference type="EMBL" id="OKH91841.1"/>
    </source>
</evidence>
<evidence type="ECO:0000256" key="6">
    <source>
        <dbReference type="ARBA" id="ARBA00023136"/>
    </source>
</evidence>
<dbReference type="InterPro" id="IPR011701">
    <property type="entry name" value="MFS"/>
</dbReference>
<keyword evidence="7" id="KW-0046">Antibiotic resistance</keyword>
<feature type="transmembrane region" description="Helical" evidence="9">
    <location>
        <begin position="224"/>
        <end position="247"/>
    </location>
</feature>
<dbReference type="GO" id="GO:0022857">
    <property type="term" value="F:transmembrane transporter activity"/>
    <property type="evidence" value="ECO:0007669"/>
    <property type="project" value="InterPro"/>
</dbReference>
<keyword evidence="12" id="KW-1185">Reference proteome</keyword>